<evidence type="ECO:0008006" key="2">
    <source>
        <dbReference type="Google" id="ProtNLM"/>
    </source>
</evidence>
<dbReference type="Pfam" id="PF13155">
    <property type="entry name" value="Toprim_2"/>
    <property type="match status" value="1"/>
</dbReference>
<sequence length="70" mass="8165">MDFLKSHKEIYSYLDNDEAGQRVTQFIKSNCASVNDRSKQYAGFKDLNDYLCQKPMVKPEVKAKKFGLKR</sequence>
<gene>
    <name evidence="1" type="ORF">EZS27_029529</name>
</gene>
<accession>A0A5J4QGP3</accession>
<organism evidence="1">
    <name type="scientific">termite gut metagenome</name>
    <dbReference type="NCBI Taxonomy" id="433724"/>
    <lineage>
        <taxon>unclassified sequences</taxon>
        <taxon>metagenomes</taxon>
        <taxon>organismal metagenomes</taxon>
    </lineage>
</organism>
<protein>
    <recommendedName>
        <fullName evidence="2">DNA primase</fullName>
    </recommendedName>
</protein>
<comment type="caution">
    <text evidence="1">The sequence shown here is derived from an EMBL/GenBank/DDBJ whole genome shotgun (WGS) entry which is preliminary data.</text>
</comment>
<reference evidence="1" key="1">
    <citation type="submission" date="2019-03" db="EMBL/GenBank/DDBJ databases">
        <title>Single cell metagenomics reveals metabolic interactions within the superorganism composed of flagellate Streblomastix strix and complex community of Bacteroidetes bacteria on its surface.</title>
        <authorList>
            <person name="Treitli S.C."/>
            <person name="Kolisko M."/>
            <person name="Husnik F."/>
            <person name="Keeling P."/>
            <person name="Hampl V."/>
        </authorList>
    </citation>
    <scope>NUCLEOTIDE SEQUENCE</scope>
    <source>
        <strain evidence="1">STM</strain>
    </source>
</reference>
<dbReference type="EMBL" id="SNRY01003502">
    <property type="protein sequence ID" value="KAA6320735.1"/>
    <property type="molecule type" value="Genomic_DNA"/>
</dbReference>
<name>A0A5J4QGP3_9ZZZZ</name>
<dbReference type="AlphaFoldDB" id="A0A5J4QGP3"/>
<dbReference type="Gene3D" id="3.40.1360.10">
    <property type="match status" value="1"/>
</dbReference>
<proteinExistence type="predicted"/>
<evidence type="ECO:0000313" key="1">
    <source>
        <dbReference type="EMBL" id="KAA6320735.1"/>
    </source>
</evidence>